<dbReference type="Proteomes" id="UP000199054">
    <property type="component" value="Unassembled WGS sequence"/>
</dbReference>
<proteinExistence type="predicted"/>
<sequence>MKPGLTAGQGAGRTRRVALVADRVKFNDRMAGRMAPAGLEG</sequence>
<organism evidence="1 2">
    <name type="scientific">Paracoccus alcaliphilus</name>
    <dbReference type="NCBI Taxonomy" id="34002"/>
    <lineage>
        <taxon>Bacteria</taxon>
        <taxon>Pseudomonadati</taxon>
        <taxon>Pseudomonadota</taxon>
        <taxon>Alphaproteobacteria</taxon>
        <taxon>Rhodobacterales</taxon>
        <taxon>Paracoccaceae</taxon>
        <taxon>Paracoccus</taxon>
    </lineage>
</organism>
<protein>
    <submittedName>
        <fullName evidence="1">Uncharacterized protein</fullName>
    </submittedName>
</protein>
<evidence type="ECO:0000313" key="1">
    <source>
        <dbReference type="EMBL" id="SEN83233.1"/>
    </source>
</evidence>
<reference evidence="1 2" key="1">
    <citation type="submission" date="2016-10" db="EMBL/GenBank/DDBJ databases">
        <authorList>
            <person name="de Groot N.N."/>
        </authorList>
    </citation>
    <scope>NUCLEOTIDE SEQUENCE [LARGE SCALE GENOMIC DNA]</scope>
    <source>
        <strain evidence="1 2">DSM 8512</strain>
    </source>
</reference>
<dbReference type="AlphaFoldDB" id="A0A1H8JR44"/>
<gene>
    <name evidence="1" type="ORF">SAMN04489859_101861</name>
</gene>
<evidence type="ECO:0000313" key="2">
    <source>
        <dbReference type="Proteomes" id="UP000199054"/>
    </source>
</evidence>
<accession>A0A1H8JR44</accession>
<keyword evidence="2" id="KW-1185">Reference proteome</keyword>
<dbReference type="RefSeq" id="WP_272849085.1">
    <property type="nucleotide sequence ID" value="NZ_CP067124.1"/>
</dbReference>
<dbReference type="EMBL" id="FODE01000018">
    <property type="protein sequence ID" value="SEN83233.1"/>
    <property type="molecule type" value="Genomic_DNA"/>
</dbReference>
<name>A0A1H8JR44_9RHOB</name>